<protein>
    <submittedName>
        <fullName evidence="5">Aminotransferase</fullName>
        <ecNumber evidence="5">2.6.1.-</ecNumber>
    </submittedName>
</protein>
<dbReference type="AlphaFoldDB" id="Q2RPZ1"/>
<keyword evidence="5" id="KW-0032">Aminotransferase</keyword>
<comment type="similarity">
    <text evidence="2 4">Belongs to the class-III pyridoxal-phosphate-dependent aminotransferase family.</text>
</comment>
<dbReference type="EnsemblBacteria" id="ABC23804">
    <property type="protein sequence ID" value="ABC23804"/>
    <property type="gene ID" value="Rru_A3009"/>
</dbReference>
<dbReference type="SUPFAM" id="SSF53383">
    <property type="entry name" value="PLP-dependent transferases"/>
    <property type="match status" value="1"/>
</dbReference>
<name>Q2RPZ1_RHORT</name>
<dbReference type="InterPro" id="IPR015424">
    <property type="entry name" value="PyrdxlP-dep_Trfase"/>
</dbReference>
<proteinExistence type="inferred from homology"/>
<dbReference type="PROSITE" id="PS00600">
    <property type="entry name" value="AA_TRANSFER_CLASS_3"/>
    <property type="match status" value="1"/>
</dbReference>
<dbReference type="InterPro" id="IPR015421">
    <property type="entry name" value="PyrdxlP-dep_Trfase_major"/>
</dbReference>
<gene>
    <name evidence="5" type="ordered locus">Rru_A3009</name>
</gene>
<keyword evidence="5" id="KW-0808">Transferase</keyword>
<dbReference type="eggNOG" id="COG0160">
    <property type="taxonomic scope" value="Bacteria"/>
</dbReference>
<sequence>MKQILALNAFDMSDAPTLSDSAQRLLAKRKALFGAASVLFYDKPLELVRAEGCWLFDEAGERYLDVYNNVPSVGHCHPHVVAAVADQLAKINTHTRYLNEAIHRYAERLVATLPPSLSNITFTCTGSESNDLALRLASHYSGGRGVIVTETAYHGNTAAVTEVSPSSARDHALAPHVRVVRAPDSYRVAPEALAARFAGDVAAAIADLADHGITLSALLVDSIFSSDGVYADPAGFLAEAVAVVHRHGGLFIADEVQPGFGRTGSALWGFQRHGVTPDIVTMGKPMGNGLPMGGVATRPEILDAFCAEVGYFNTFGGSPAAGAAGSAVLDVIEGEGLMANAEAVGAYLRESLGALAKRFPVIGDVRGAGLFDAVELVSDPEAKTPSPELASAIINGLRQRHVLIGAAGPFGNILKVRPPLCFTRDQVDILGAALEEVLTEIAP</sequence>
<evidence type="ECO:0000256" key="1">
    <source>
        <dbReference type="ARBA" id="ARBA00001933"/>
    </source>
</evidence>
<dbReference type="EMBL" id="CP000230">
    <property type="protein sequence ID" value="ABC23804.1"/>
    <property type="molecule type" value="Genomic_DNA"/>
</dbReference>
<dbReference type="GO" id="GO:0008483">
    <property type="term" value="F:transaminase activity"/>
    <property type="evidence" value="ECO:0007669"/>
    <property type="project" value="UniProtKB-KW"/>
</dbReference>
<keyword evidence="3 4" id="KW-0663">Pyridoxal phosphate</keyword>
<dbReference type="InterPro" id="IPR049704">
    <property type="entry name" value="Aminotrans_3_PPA_site"/>
</dbReference>
<dbReference type="CDD" id="cd00610">
    <property type="entry name" value="OAT_like"/>
    <property type="match status" value="1"/>
</dbReference>
<organism evidence="5 6">
    <name type="scientific">Rhodospirillum rubrum (strain ATCC 11170 / ATH 1.1.1 / DSM 467 / LMG 4362 / NCIMB 8255 / S1)</name>
    <dbReference type="NCBI Taxonomy" id="269796"/>
    <lineage>
        <taxon>Bacteria</taxon>
        <taxon>Pseudomonadati</taxon>
        <taxon>Pseudomonadota</taxon>
        <taxon>Alphaproteobacteria</taxon>
        <taxon>Rhodospirillales</taxon>
        <taxon>Rhodospirillaceae</taxon>
        <taxon>Rhodospirillum</taxon>
    </lineage>
</organism>
<evidence type="ECO:0000256" key="4">
    <source>
        <dbReference type="RuleBase" id="RU003560"/>
    </source>
</evidence>
<dbReference type="PIRSF" id="PIRSF000521">
    <property type="entry name" value="Transaminase_4ab_Lys_Orn"/>
    <property type="match status" value="1"/>
</dbReference>
<keyword evidence="6" id="KW-1185">Reference proteome</keyword>
<accession>Q2RPZ1</accession>
<evidence type="ECO:0000313" key="5">
    <source>
        <dbReference type="EMBL" id="ABC23804.1"/>
    </source>
</evidence>
<dbReference type="GO" id="GO:0030170">
    <property type="term" value="F:pyridoxal phosphate binding"/>
    <property type="evidence" value="ECO:0007669"/>
    <property type="project" value="InterPro"/>
</dbReference>
<dbReference type="PANTHER" id="PTHR45688">
    <property type="match status" value="1"/>
</dbReference>
<dbReference type="PATRIC" id="fig|269796.9.peg.3118"/>
<dbReference type="Gene3D" id="3.90.1150.10">
    <property type="entry name" value="Aspartate Aminotransferase, domain 1"/>
    <property type="match status" value="1"/>
</dbReference>
<evidence type="ECO:0000313" key="6">
    <source>
        <dbReference type="Proteomes" id="UP000001929"/>
    </source>
</evidence>
<dbReference type="PhylomeDB" id="Q2RPZ1"/>
<dbReference type="EC" id="2.6.1.-" evidence="5"/>
<comment type="cofactor">
    <cofactor evidence="1">
        <name>pyridoxal 5'-phosphate</name>
        <dbReference type="ChEBI" id="CHEBI:597326"/>
    </cofactor>
</comment>
<dbReference type="PANTHER" id="PTHR45688:SF13">
    <property type="entry name" value="ALANINE--GLYOXYLATE AMINOTRANSFERASE 2-LIKE"/>
    <property type="match status" value="1"/>
</dbReference>
<dbReference type="KEGG" id="rru:Rru_A3009"/>
<dbReference type="STRING" id="269796.Rru_A3009"/>
<evidence type="ECO:0000256" key="3">
    <source>
        <dbReference type="ARBA" id="ARBA00022898"/>
    </source>
</evidence>
<dbReference type="Gene3D" id="3.40.640.10">
    <property type="entry name" value="Type I PLP-dependent aspartate aminotransferase-like (Major domain)"/>
    <property type="match status" value="1"/>
</dbReference>
<dbReference type="InterPro" id="IPR005814">
    <property type="entry name" value="Aminotrans_3"/>
</dbReference>
<evidence type="ECO:0000256" key="2">
    <source>
        <dbReference type="ARBA" id="ARBA00008954"/>
    </source>
</evidence>
<dbReference type="InterPro" id="IPR015422">
    <property type="entry name" value="PyrdxlP-dep_Trfase_small"/>
</dbReference>
<dbReference type="HOGENOM" id="CLU_016922_8_0_5"/>
<reference evidence="5 6" key="1">
    <citation type="journal article" date="2011" name="Stand. Genomic Sci.">
        <title>Complete genome sequence of Rhodospirillum rubrum type strain (S1).</title>
        <authorList>
            <person name="Munk A.C."/>
            <person name="Copeland A."/>
            <person name="Lucas S."/>
            <person name="Lapidus A."/>
            <person name="Del Rio T.G."/>
            <person name="Barry K."/>
            <person name="Detter J.C."/>
            <person name="Hammon N."/>
            <person name="Israni S."/>
            <person name="Pitluck S."/>
            <person name="Brettin T."/>
            <person name="Bruce D."/>
            <person name="Han C."/>
            <person name="Tapia R."/>
            <person name="Gilna P."/>
            <person name="Schmutz J."/>
            <person name="Larimer F."/>
            <person name="Land M."/>
            <person name="Kyrpides N.C."/>
            <person name="Mavromatis K."/>
            <person name="Richardson P."/>
            <person name="Rohde M."/>
            <person name="Goker M."/>
            <person name="Klenk H.P."/>
            <person name="Zhang Y."/>
            <person name="Roberts G.P."/>
            <person name="Reslewic S."/>
            <person name="Schwartz D.C."/>
        </authorList>
    </citation>
    <scope>NUCLEOTIDE SEQUENCE [LARGE SCALE GENOMIC DNA]</scope>
    <source>
        <strain evidence="6">ATCC 11170 / ATH 1.1.1 / DSM 467 / LMG 4362 / NCIMB 8255 / S1</strain>
    </source>
</reference>
<dbReference type="Proteomes" id="UP000001929">
    <property type="component" value="Chromosome"/>
</dbReference>
<dbReference type="Pfam" id="PF00202">
    <property type="entry name" value="Aminotran_3"/>
    <property type="match status" value="1"/>
</dbReference>
<dbReference type="RefSeq" id="WP_011390757.1">
    <property type="nucleotide sequence ID" value="NC_007643.1"/>
</dbReference>